<proteinExistence type="predicted"/>
<dbReference type="NCBIfam" id="TIGR01484">
    <property type="entry name" value="HAD-SF-IIB"/>
    <property type="match status" value="1"/>
</dbReference>
<dbReference type="GO" id="GO:0000287">
    <property type="term" value="F:magnesium ion binding"/>
    <property type="evidence" value="ECO:0007669"/>
    <property type="project" value="TreeGrafter"/>
</dbReference>
<dbReference type="OrthoDB" id="7847955at2"/>
<evidence type="ECO:0000313" key="2">
    <source>
        <dbReference type="Proteomes" id="UP000255207"/>
    </source>
</evidence>
<reference evidence="2" key="1">
    <citation type="submission" date="2018-07" db="EMBL/GenBank/DDBJ databases">
        <authorList>
            <person name="Safronova V.I."/>
            <person name="Chirak E.R."/>
            <person name="Sazanova A.L."/>
        </authorList>
    </citation>
    <scope>NUCLEOTIDE SEQUENCE [LARGE SCALE GENOMIC DNA]</scope>
    <source>
        <strain evidence="2">RCAM04685</strain>
    </source>
</reference>
<dbReference type="Gene3D" id="3.30.1240.10">
    <property type="match status" value="1"/>
</dbReference>
<dbReference type="NCBIfam" id="TIGR00099">
    <property type="entry name" value="Cof-subfamily"/>
    <property type="match status" value="1"/>
</dbReference>
<dbReference type="SUPFAM" id="SSF56784">
    <property type="entry name" value="HAD-like"/>
    <property type="match status" value="1"/>
</dbReference>
<dbReference type="Gene3D" id="3.40.50.1000">
    <property type="entry name" value="HAD superfamily/HAD-like"/>
    <property type="match status" value="1"/>
</dbReference>
<comment type="caution">
    <text evidence="1">The sequence shown here is derived from an EMBL/GenBank/DDBJ whole genome shotgun (WGS) entry which is preliminary data.</text>
</comment>
<dbReference type="PANTHER" id="PTHR10000">
    <property type="entry name" value="PHOSPHOSERINE PHOSPHATASE"/>
    <property type="match status" value="1"/>
</dbReference>
<dbReference type="RefSeq" id="WP_114831362.1">
    <property type="nucleotide sequence ID" value="NZ_QQTO01000020.1"/>
</dbReference>
<dbReference type="CDD" id="cd07516">
    <property type="entry name" value="HAD_Pase"/>
    <property type="match status" value="1"/>
</dbReference>
<dbReference type="InterPro" id="IPR000150">
    <property type="entry name" value="Cof"/>
</dbReference>
<dbReference type="PANTHER" id="PTHR10000:SF8">
    <property type="entry name" value="HAD SUPERFAMILY HYDROLASE-LIKE, TYPE 3"/>
    <property type="match status" value="1"/>
</dbReference>
<dbReference type="GO" id="GO:0005829">
    <property type="term" value="C:cytosol"/>
    <property type="evidence" value="ECO:0007669"/>
    <property type="project" value="TreeGrafter"/>
</dbReference>
<dbReference type="InterPro" id="IPR006379">
    <property type="entry name" value="HAD-SF_hydro_IIB"/>
</dbReference>
<evidence type="ECO:0000313" key="1">
    <source>
        <dbReference type="EMBL" id="RDJ21301.1"/>
    </source>
</evidence>
<name>A0A370L1G8_9HYPH</name>
<dbReference type="Proteomes" id="UP000255207">
    <property type="component" value="Unassembled WGS sequence"/>
</dbReference>
<sequence>MKPISLVVSDADGTLVNHDKGLSPATLAAAHKLREAGIGLAVVSSRPPRGMVMIAEALDLELFGGFNGGLIVDRAMNVVEQNLVPEAAARIAVAEFEKVGADIWVFADNQWLLTNPDGAYVPREFRTVQFEPTVVASFEPYLARVGKIVASSNDFDMLARAEQDLSETLGALASARRSQRYYLDVTHPTADKGHAARSFARHWGVPMEEVAVLGDMANDLPMFAVAGLAIAMGNATPEVQAEADVVTATNDDDGWAKAIEEIVLPRGR</sequence>
<dbReference type="InterPro" id="IPR036412">
    <property type="entry name" value="HAD-like_sf"/>
</dbReference>
<dbReference type="Pfam" id="PF08282">
    <property type="entry name" value="Hydrolase_3"/>
    <property type="match status" value="1"/>
</dbReference>
<gene>
    <name evidence="1" type="ORF">DWE98_21515</name>
</gene>
<organism evidence="1 2">
    <name type="scientific">Bosea caraganae</name>
    <dbReference type="NCBI Taxonomy" id="2763117"/>
    <lineage>
        <taxon>Bacteria</taxon>
        <taxon>Pseudomonadati</taxon>
        <taxon>Pseudomonadota</taxon>
        <taxon>Alphaproteobacteria</taxon>
        <taxon>Hyphomicrobiales</taxon>
        <taxon>Boseaceae</taxon>
        <taxon>Bosea</taxon>
    </lineage>
</organism>
<keyword evidence="2" id="KW-1185">Reference proteome</keyword>
<dbReference type="SFLD" id="SFLDG01140">
    <property type="entry name" value="C2.B:_Phosphomannomutase_and_P"/>
    <property type="match status" value="1"/>
</dbReference>
<dbReference type="EMBL" id="QQTP01000013">
    <property type="protein sequence ID" value="RDJ21301.1"/>
    <property type="molecule type" value="Genomic_DNA"/>
</dbReference>
<dbReference type="GO" id="GO:0016791">
    <property type="term" value="F:phosphatase activity"/>
    <property type="evidence" value="ECO:0007669"/>
    <property type="project" value="TreeGrafter"/>
</dbReference>
<accession>A0A370L1G8</accession>
<dbReference type="SFLD" id="SFLDS00003">
    <property type="entry name" value="Haloacid_Dehalogenase"/>
    <property type="match status" value="1"/>
</dbReference>
<dbReference type="AlphaFoldDB" id="A0A370L1G8"/>
<protein>
    <submittedName>
        <fullName evidence="1">HAD family phosphatase</fullName>
    </submittedName>
</protein>
<dbReference type="InterPro" id="IPR023214">
    <property type="entry name" value="HAD_sf"/>
</dbReference>